<keyword evidence="2" id="KW-0943">RNA-mediated gene silencing</keyword>
<evidence type="ECO:0000256" key="4">
    <source>
        <dbReference type="SAM" id="MobiDB-lite"/>
    </source>
</evidence>
<feature type="region of interest" description="Disordered" evidence="4">
    <location>
        <begin position="69"/>
        <end position="114"/>
    </location>
</feature>
<organism evidence="7 8">
    <name type="scientific">Rubroshorea leprosula</name>
    <dbReference type="NCBI Taxonomy" id="152421"/>
    <lineage>
        <taxon>Eukaryota</taxon>
        <taxon>Viridiplantae</taxon>
        <taxon>Streptophyta</taxon>
        <taxon>Embryophyta</taxon>
        <taxon>Tracheophyta</taxon>
        <taxon>Spermatophyta</taxon>
        <taxon>Magnoliopsida</taxon>
        <taxon>eudicotyledons</taxon>
        <taxon>Gunneridae</taxon>
        <taxon>Pentapetalae</taxon>
        <taxon>rosids</taxon>
        <taxon>malvids</taxon>
        <taxon>Malvales</taxon>
        <taxon>Dipterocarpaceae</taxon>
        <taxon>Rubroshorea</taxon>
    </lineage>
</organism>
<evidence type="ECO:0000313" key="8">
    <source>
        <dbReference type="Proteomes" id="UP001054252"/>
    </source>
</evidence>
<comment type="caution">
    <text evidence="7">The sequence shown here is derived from an EMBL/GenBank/DDBJ whole genome shotgun (WGS) entry which is preliminary data.</text>
</comment>
<evidence type="ECO:0000313" key="7">
    <source>
        <dbReference type="EMBL" id="GKV09667.1"/>
    </source>
</evidence>
<evidence type="ECO:0008006" key="9">
    <source>
        <dbReference type="Google" id="ProtNLM"/>
    </source>
</evidence>
<dbReference type="AlphaFoldDB" id="A0AAV5JE76"/>
<gene>
    <name evidence="7" type="ORF">SLEP1_g21129</name>
</gene>
<evidence type="ECO:0000259" key="5">
    <source>
        <dbReference type="Pfam" id="PF03468"/>
    </source>
</evidence>
<dbReference type="Gene3D" id="3.30.70.2890">
    <property type="entry name" value="XS domain"/>
    <property type="match status" value="1"/>
</dbReference>
<reference evidence="7 8" key="1">
    <citation type="journal article" date="2021" name="Commun. Biol.">
        <title>The genome of Shorea leprosula (Dipterocarpaceae) highlights the ecological relevance of drought in aseasonal tropical rainforests.</title>
        <authorList>
            <person name="Ng K.K.S."/>
            <person name="Kobayashi M.J."/>
            <person name="Fawcett J.A."/>
            <person name="Hatakeyama M."/>
            <person name="Paape T."/>
            <person name="Ng C.H."/>
            <person name="Ang C.C."/>
            <person name="Tnah L.H."/>
            <person name="Lee C.T."/>
            <person name="Nishiyama T."/>
            <person name="Sese J."/>
            <person name="O'Brien M.J."/>
            <person name="Copetti D."/>
            <person name="Mohd Noor M.I."/>
            <person name="Ong R.C."/>
            <person name="Putra M."/>
            <person name="Sireger I.Z."/>
            <person name="Indrioko S."/>
            <person name="Kosugi Y."/>
            <person name="Izuno A."/>
            <person name="Isagi Y."/>
            <person name="Lee S.L."/>
            <person name="Shimizu K.K."/>
        </authorList>
    </citation>
    <scope>NUCLEOTIDE SEQUENCE [LARGE SCALE GENOMIC DNA]</scope>
    <source>
        <strain evidence="7">214</strain>
    </source>
</reference>
<dbReference type="InterPro" id="IPR038588">
    <property type="entry name" value="XS_domain_sf"/>
</dbReference>
<dbReference type="GO" id="GO:0031047">
    <property type="term" value="P:regulatory ncRNA-mediated gene silencing"/>
    <property type="evidence" value="ECO:0007669"/>
    <property type="project" value="UniProtKB-KW"/>
</dbReference>
<name>A0AAV5JE76_9ROSI</name>
<dbReference type="InterPro" id="IPR005380">
    <property type="entry name" value="XS_domain"/>
</dbReference>
<dbReference type="Pfam" id="PF03468">
    <property type="entry name" value="XS"/>
    <property type="match status" value="1"/>
</dbReference>
<dbReference type="EMBL" id="BPVZ01000031">
    <property type="protein sequence ID" value="GKV09667.1"/>
    <property type="molecule type" value="Genomic_DNA"/>
</dbReference>
<dbReference type="PANTHER" id="PTHR46602">
    <property type="entry name" value="PROTEIN SUPPRESSOR OF GENE SILENCING 3"/>
    <property type="match status" value="1"/>
</dbReference>
<feature type="domain" description="XS" evidence="5">
    <location>
        <begin position="209"/>
        <end position="300"/>
    </location>
</feature>
<evidence type="ECO:0000256" key="2">
    <source>
        <dbReference type="ARBA" id="ARBA00023158"/>
    </source>
</evidence>
<dbReference type="GO" id="GO:0051607">
    <property type="term" value="P:defense response to virus"/>
    <property type="evidence" value="ECO:0007669"/>
    <property type="project" value="InterPro"/>
</dbReference>
<accession>A0AAV5JE76</accession>
<feature type="compositionally biased region" description="Acidic residues" evidence="4">
    <location>
        <begin position="87"/>
        <end position="102"/>
    </location>
</feature>
<keyword evidence="8" id="KW-1185">Reference proteome</keyword>
<dbReference type="Proteomes" id="UP001054252">
    <property type="component" value="Unassembled WGS sequence"/>
</dbReference>
<sequence length="317" mass="35317">MANESSYDVLHGVGNEHEILQLLDAAYGEELQFQEGLQMSMIPSQMKGDDPLSPSSLMPSQLTTPALTVKEGELSSESSEDNRVVQDEDVDGDDGAFADTDEHDSASIPESHETGKNNKLFKNFFEEEINKCQWHCPACQGGPGAVKKFQRLQDLITHAKTEGARRVKLHREFAKLLEAEVKRKRPLVTPAAAVKVVRKWKGLKEEKDDHQIVWPPMVVIRNTSIPTDNKWIGMRNLELLQQFSSYEAIKARHFYGPQGHLGISLLIFEKSAAGYTEAERLHKSFSMQGIGRDAWNSCPAAATIQGGARQLYAAVLM</sequence>
<evidence type="ECO:0000259" key="6">
    <source>
        <dbReference type="Pfam" id="PF03470"/>
    </source>
</evidence>
<evidence type="ECO:0000256" key="3">
    <source>
        <dbReference type="ARBA" id="ARBA00024022"/>
    </source>
</evidence>
<dbReference type="PANTHER" id="PTHR46602:SF3">
    <property type="entry name" value="PROTEIN SUPPRESSOR OF GENE SILENCING 3-LIKE"/>
    <property type="match status" value="1"/>
</dbReference>
<comment type="similarity">
    <text evidence="3">Belongs to the SGS3 family.</text>
</comment>
<keyword evidence="1" id="KW-0175">Coiled coil</keyword>
<dbReference type="InterPro" id="IPR005381">
    <property type="entry name" value="Znf-XS_domain"/>
</dbReference>
<dbReference type="InterPro" id="IPR044287">
    <property type="entry name" value="SGS3"/>
</dbReference>
<proteinExistence type="inferred from homology"/>
<protein>
    <recommendedName>
        <fullName evidence="9">XS domain-containing protein</fullName>
    </recommendedName>
</protein>
<evidence type="ECO:0000256" key="1">
    <source>
        <dbReference type="ARBA" id="ARBA00023054"/>
    </source>
</evidence>
<feature type="domain" description="Zinc finger-XS" evidence="6">
    <location>
        <begin position="136"/>
        <end position="174"/>
    </location>
</feature>
<dbReference type="Pfam" id="PF03470">
    <property type="entry name" value="zf-XS"/>
    <property type="match status" value="1"/>
</dbReference>